<keyword evidence="2" id="KW-1185">Reference proteome</keyword>
<reference evidence="1 2" key="1">
    <citation type="submission" date="2017-06" db="EMBL/GenBank/DDBJ databases">
        <title>Comparative genomic analysis of Ambrosia Fusariam Clade fungi.</title>
        <authorList>
            <person name="Stajich J.E."/>
            <person name="Carrillo J."/>
            <person name="Kijimoto T."/>
            <person name="Eskalen A."/>
            <person name="O'Donnell K."/>
            <person name="Kasson M."/>
        </authorList>
    </citation>
    <scope>NUCLEOTIDE SEQUENCE [LARGE SCALE GENOMIC DNA]</scope>
    <source>
        <strain evidence="1 2">NRRL62606</strain>
    </source>
</reference>
<name>A0A428RRC9_9HYPO</name>
<sequence length="92" mass="10743">MGRCNYDECLDGEDPYSSASRILLVTEGKQRLLVSFIDSLRWLGRSDFRTGSELEIDEALFREEEYKAVIICIADSDFQGWKEFKPDPRWDN</sequence>
<protein>
    <submittedName>
        <fullName evidence="1">Uncharacterized protein</fullName>
    </submittedName>
</protein>
<comment type="caution">
    <text evidence="1">The sequence shown here is derived from an EMBL/GenBank/DDBJ whole genome shotgun (WGS) entry which is preliminary data.</text>
</comment>
<gene>
    <name evidence="1" type="ORF">CEP51_006864</name>
</gene>
<dbReference type="Proteomes" id="UP000287972">
    <property type="component" value="Unassembled WGS sequence"/>
</dbReference>
<dbReference type="AlphaFoldDB" id="A0A428RRC9"/>
<evidence type="ECO:0000313" key="1">
    <source>
        <dbReference type="EMBL" id="RSL80073.1"/>
    </source>
</evidence>
<organism evidence="1 2">
    <name type="scientific">Fusarium floridanum</name>
    <dbReference type="NCBI Taxonomy" id="1325733"/>
    <lineage>
        <taxon>Eukaryota</taxon>
        <taxon>Fungi</taxon>
        <taxon>Dikarya</taxon>
        <taxon>Ascomycota</taxon>
        <taxon>Pezizomycotina</taxon>
        <taxon>Sordariomycetes</taxon>
        <taxon>Hypocreomycetidae</taxon>
        <taxon>Hypocreales</taxon>
        <taxon>Nectriaceae</taxon>
        <taxon>Fusarium</taxon>
        <taxon>Fusarium solani species complex</taxon>
    </lineage>
</organism>
<evidence type="ECO:0000313" key="2">
    <source>
        <dbReference type="Proteomes" id="UP000287972"/>
    </source>
</evidence>
<proteinExistence type="predicted"/>
<dbReference type="EMBL" id="NKCL01000155">
    <property type="protein sequence ID" value="RSL80073.1"/>
    <property type="molecule type" value="Genomic_DNA"/>
</dbReference>
<accession>A0A428RRC9</accession>